<gene>
    <name evidence="14" type="primary">LIP10</name>
    <name evidence="14" type="ORF">FOB64_005809</name>
</gene>
<evidence type="ECO:0000256" key="6">
    <source>
        <dbReference type="ARBA" id="ARBA00022963"/>
    </source>
</evidence>
<dbReference type="InterPro" id="IPR005152">
    <property type="entry name" value="Lipase_secreted"/>
</dbReference>
<evidence type="ECO:0000256" key="4">
    <source>
        <dbReference type="ARBA" id="ARBA00022729"/>
    </source>
</evidence>
<keyword evidence="8" id="KW-0443">Lipid metabolism</keyword>
<comment type="similarity">
    <text evidence="12">Belongs to the AB hydrolase superfamily. Lipase family. Class Lip subfamily.</text>
</comment>
<dbReference type="EMBL" id="JABWAD010000061">
    <property type="protein sequence ID" value="KAF6062755.1"/>
    <property type="molecule type" value="Genomic_DNA"/>
</dbReference>
<dbReference type="InterPro" id="IPR029058">
    <property type="entry name" value="AB_hydrolase_fold"/>
</dbReference>
<accession>A0A8H6BUV4</accession>
<keyword evidence="7" id="KW-0843">Virulence</keyword>
<evidence type="ECO:0000256" key="10">
    <source>
        <dbReference type="ARBA" id="ARBA00023180"/>
    </source>
</evidence>
<dbReference type="FunFam" id="1.10.260.130:FF:000001">
    <property type="entry name" value="Lipase 2"/>
    <property type="match status" value="1"/>
</dbReference>
<sequence>MKGLVFLLGLLPTIYASLVHITPASEDDFYNPPAGFESAKNGDILKLRNSPNRLASFYFPIDVKNAWQLLVKSEDSFGNPNAFVTTLIEPYNADPSKVVSYQTWEDASNINCSPSYGAQFGSPLSTITTQIDMTLIVPPLRSGYYVVTPDYEGPKATFAVGRQSGQATLDSVRAILKSGSFSGINEDAKVALWGYSGGSLATGWAAALQPVYAPELQKNIVGAAVGGFAANITAIAESVDGTIFAGLITLALNGLANEYPDLKTAFYEELSDFAVPEFKAGAENCLAENIFHYPLHQYFTGPKRAFEKGWGLLKEDIFNKSIQDNLLIGLNKTYLPQVPVLIYHGTVDEIIPIKDPHAQYQLWCDWGIESLEFAEDLSTGHLAETFTGAPAALAWIDARFDGKTPIQGCSHTTRLTNLLYPNTSDSTHSYFLGIYQAVFGTPLGPGINGDNITINSGLLGLVSSII</sequence>
<dbReference type="Gene3D" id="3.40.50.1820">
    <property type="entry name" value="alpha/beta hydrolase"/>
    <property type="match status" value="1"/>
</dbReference>
<protein>
    <recommendedName>
        <fullName evidence="2">triacylglycerol lipase</fullName>
        <ecNumber evidence="2">3.1.1.3</ecNumber>
    </recommendedName>
</protein>
<reference evidence="14 15" key="1">
    <citation type="submission" date="2020-03" db="EMBL/GenBank/DDBJ databases">
        <title>FDA dAtabase for Regulatory Grade micrObial Sequences (FDA-ARGOS): Supporting development and validation of Infectious Disease Dx tests.</title>
        <authorList>
            <person name="Campos J."/>
            <person name="Goldberg B."/>
            <person name="Tallon L."/>
            <person name="Sadzewicz L."/>
            <person name="Vavikolanu K."/>
            <person name="Mehta A."/>
            <person name="Aluvathingal J."/>
            <person name="Nadendla S."/>
            <person name="Nandy P."/>
            <person name="Geyer C."/>
            <person name="Yan Y."/>
            <person name="Sichtig H."/>
        </authorList>
    </citation>
    <scope>NUCLEOTIDE SEQUENCE [LARGE SCALE GENOMIC DNA]</scope>
    <source>
        <strain evidence="14 15">FDAARGOS_656</strain>
    </source>
</reference>
<comment type="caution">
    <text evidence="14">The sequence shown here is derived from an EMBL/GenBank/DDBJ whole genome shotgun (WGS) entry which is preliminary data.</text>
</comment>
<dbReference type="Gene3D" id="1.10.260.130">
    <property type="match status" value="1"/>
</dbReference>
<dbReference type="SMR" id="A0A8H6BUV4"/>
<evidence type="ECO:0000313" key="15">
    <source>
        <dbReference type="Proteomes" id="UP000536275"/>
    </source>
</evidence>
<dbReference type="GO" id="GO:0016042">
    <property type="term" value="P:lipid catabolic process"/>
    <property type="evidence" value="ECO:0007669"/>
    <property type="project" value="UniProtKB-KW"/>
</dbReference>
<dbReference type="SUPFAM" id="SSF53474">
    <property type="entry name" value="alpha/beta-Hydrolases"/>
    <property type="match status" value="1"/>
</dbReference>
<evidence type="ECO:0000256" key="12">
    <source>
        <dbReference type="ARBA" id="ARBA00043986"/>
    </source>
</evidence>
<keyword evidence="5" id="KW-0378">Hydrolase</keyword>
<comment type="subcellular location">
    <subcellularLocation>
        <location evidence="1">Secreted</location>
    </subcellularLocation>
</comment>
<dbReference type="Proteomes" id="UP000536275">
    <property type="component" value="Unassembled WGS sequence"/>
</dbReference>
<evidence type="ECO:0000256" key="5">
    <source>
        <dbReference type="ARBA" id="ARBA00022801"/>
    </source>
</evidence>
<evidence type="ECO:0000256" key="1">
    <source>
        <dbReference type="ARBA" id="ARBA00004613"/>
    </source>
</evidence>
<evidence type="ECO:0000256" key="3">
    <source>
        <dbReference type="ARBA" id="ARBA00022525"/>
    </source>
</evidence>
<keyword evidence="3" id="KW-0964">Secreted</keyword>
<evidence type="ECO:0000256" key="2">
    <source>
        <dbReference type="ARBA" id="ARBA00013279"/>
    </source>
</evidence>
<evidence type="ECO:0000256" key="11">
    <source>
        <dbReference type="ARBA" id="ARBA00023369"/>
    </source>
</evidence>
<comment type="catalytic activity">
    <reaction evidence="11">
        <text>a triacylglycerol + H2O = a diacylglycerol + a fatty acid + H(+)</text>
        <dbReference type="Rhea" id="RHEA:12044"/>
        <dbReference type="ChEBI" id="CHEBI:15377"/>
        <dbReference type="ChEBI" id="CHEBI:15378"/>
        <dbReference type="ChEBI" id="CHEBI:17855"/>
        <dbReference type="ChEBI" id="CHEBI:18035"/>
        <dbReference type="ChEBI" id="CHEBI:28868"/>
        <dbReference type="EC" id="3.1.1.3"/>
    </reaction>
    <physiologicalReaction direction="left-to-right" evidence="11">
        <dbReference type="Rhea" id="RHEA:12045"/>
    </physiologicalReaction>
</comment>
<proteinExistence type="inferred from homology"/>
<dbReference type="GO" id="GO:0004806">
    <property type="term" value="F:triacylglycerol lipase activity"/>
    <property type="evidence" value="ECO:0007669"/>
    <property type="project" value="UniProtKB-EC"/>
</dbReference>
<name>A0A8H6BUV4_CANAX</name>
<keyword evidence="4 13" id="KW-0732">Signal</keyword>
<dbReference type="GO" id="GO:0005576">
    <property type="term" value="C:extracellular region"/>
    <property type="evidence" value="ECO:0007669"/>
    <property type="project" value="UniProtKB-SubCell"/>
</dbReference>
<keyword evidence="6" id="KW-0442">Lipid degradation</keyword>
<dbReference type="OMA" id="WITGSAN"/>
<organism evidence="14 15">
    <name type="scientific">Candida albicans</name>
    <name type="common">Yeast</name>
    <dbReference type="NCBI Taxonomy" id="5476"/>
    <lineage>
        <taxon>Eukaryota</taxon>
        <taxon>Fungi</taxon>
        <taxon>Dikarya</taxon>
        <taxon>Ascomycota</taxon>
        <taxon>Saccharomycotina</taxon>
        <taxon>Pichiomycetes</taxon>
        <taxon>Debaryomycetaceae</taxon>
        <taxon>Candida/Lodderomyces clade</taxon>
        <taxon>Candida</taxon>
    </lineage>
</organism>
<feature type="chain" id="PRO_5034525265" description="triacylglycerol lipase" evidence="13">
    <location>
        <begin position="17"/>
        <end position="466"/>
    </location>
</feature>
<evidence type="ECO:0000256" key="13">
    <source>
        <dbReference type="SAM" id="SignalP"/>
    </source>
</evidence>
<evidence type="ECO:0000256" key="7">
    <source>
        <dbReference type="ARBA" id="ARBA00023026"/>
    </source>
</evidence>
<keyword evidence="9" id="KW-1015">Disulfide bond</keyword>
<dbReference type="EC" id="3.1.1.3" evidence="2"/>
<evidence type="ECO:0000313" key="14">
    <source>
        <dbReference type="EMBL" id="KAF6062755.1"/>
    </source>
</evidence>
<keyword evidence="10" id="KW-0325">Glycoprotein</keyword>
<evidence type="ECO:0000256" key="9">
    <source>
        <dbReference type="ARBA" id="ARBA00023157"/>
    </source>
</evidence>
<evidence type="ECO:0000256" key="8">
    <source>
        <dbReference type="ARBA" id="ARBA00023098"/>
    </source>
</evidence>
<dbReference type="Pfam" id="PF03583">
    <property type="entry name" value="LIP"/>
    <property type="match status" value="1"/>
</dbReference>
<feature type="signal peptide" evidence="13">
    <location>
        <begin position="1"/>
        <end position="16"/>
    </location>
</feature>
<dbReference type="PANTHER" id="PTHR34853">
    <property type="match status" value="1"/>
</dbReference>
<dbReference type="AlphaFoldDB" id="A0A8H6BUV4"/>
<dbReference type="PANTHER" id="PTHR34853:SF1">
    <property type="entry name" value="LIPASE 5"/>
    <property type="match status" value="1"/>
</dbReference>